<dbReference type="GO" id="GO:0005886">
    <property type="term" value="C:plasma membrane"/>
    <property type="evidence" value="ECO:0007669"/>
    <property type="project" value="UniProtKB-SubCell"/>
</dbReference>
<dbReference type="GO" id="GO:0022857">
    <property type="term" value="F:transmembrane transporter activity"/>
    <property type="evidence" value="ECO:0007669"/>
    <property type="project" value="InterPro"/>
</dbReference>
<dbReference type="EMBL" id="NJGD01000032">
    <property type="protein sequence ID" value="PJR09245.1"/>
    <property type="molecule type" value="Genomic_DNA"/>
</dbReference>
<evidence type="ECO:0000313" key="10">
    <source>
        <dbReference type="EMBL" id="PJR09245.1"/>
    </source>
</evidence>
<reference evidence="10 11" key="1">
    <citation type="submission" date="2017-06" db="EMBL/GenBank/DDBJ databases">
        <title>Ensifer strains isolated from leguminous trees and herbs display diverse denitrification phenotypes with some acting as strong N2O sinks.</title>
        <authorList>
            <person name="Woliy K."/>
            <person name="Mania D."/>
            <person name="Bakken L.R."/>
            <person name="Frostegard A."/>
        </authorList>
    </citation>
    <scope>NUCLEOTIDE SEQUENCE [LARGE SCALE GENOMIC DNA]</scope>
    <source>
        <strain evidence="10 11">AC50a</strain>
    </source>
</reference>
<keyword evidence="4 9" id="KW-0812">Transmembrane</keyword>
<organism evidence="10 11">
    <name type="scientific">Rhizobium meliloti</name>
    <name type="common">Ensifer meliloti</name>
    <name type="synonym">Sinorhizobium meliloti</name>
    <dbReference type="NCBI Taxonomy" id="382"/>
    <lineage>
        <taxon>Bacteria</taxon>
        <taxon>Pseudomonadati</taxon>
        <taxon>Pseudomonadota</taxon>
        <taxon>Alphaproteobacteria</taxon>
        <taxon>Hyphomicrobiales</taxon>
        <taxon>Rhizobiaceae</taxon>
        <taxon>Sinorhizobium/Ensifer group</taxon>
        <taxon>Sinorhizobium</taxon>
    </lineage>
</organism>
<dbReference type="GO" id="GO:0006865">
    <property type="term" value="P:amino acid transport"/>
    <property type="evidence" value="ECO:0007669"/>
    <property type="project" value="UniProtKB-KW"/>
</dbReference>
<feature type="transmembrane region" description="Helical" evidence="9">
    <location>
        <begin position="253"/>
        <end position="274"/>
    </location>
</feature>
<dbReference type="InterPro" id="IPR052157">
    <property type="entry name" value="BCAA_transport_permease"/>
</dbReference>
<feature type="transmembrane region" description="Helical" evidence="9">
    <location>
        <begin position="89"/>
        <end position="108"/>
    </location>
</feature>
<keyword evidence="3" id="KW-1003">Cell membrane</keyword>
<dbReference type="Pfam" id="PF02653">
    <property type="entry name" value="BPD_transp_2"/>
    <property type="match status" value="1"/>
</dbReference>
<evidence type="ECO:0000256" key="9">
    <source>
        <dbReference type="SAM" id="Phobius"/>
    </source>
</evidence>
<evidence type="ECO:0000256" key="1">
    <source>
        <dbReference type="ARBA" id="ARBA00004651"/>
    </source>
</evidence>
<keyword evidence="2" id="KW-0813">Transport</keyword>
<sequence length="284" mass="29985">MEFKIYLISALVMAAIWSLPAAAISLIYGVLRYPNFAIPEFMTLGAYLTLLLCGFSLPLWAAGLLAAVVTGLIALAVDQTAFRFVRKAGILPPVLLSLGLMLVLQNFVRFGWGNGNLQFPILPMRPFIIAGFIITPVQAAIIGLVIVILAGVFLGLRYTEFGRAVRATSTNPELAIVTGVQPERVYGAVLFAAGFLAAVGGIVLATETSLNPLLGWRVLIPLFAVAILGGLGSVVGAALAAVLVGLTSEFSLFILPSSYKTALAFLVLTLVLLVRPSGLVKSRS</sequence>
<dbReference type="InterPro" id="IPR001851">
    <property type="entry name" value="ABC_transp_permease"/>
</dbReference>
<evidence type="ECO:0000256" key="6">
    <source>
        <dbReference type="ARBA" id="ARBA00022989"/>
    </source>
</evidence>
<evidence type="ECO:0000256" key="8">
    <source>
        <dbReference type="ARBA" id="ARBA00037998"/>
    </source>
</evidence>
<protein>
    <recommendedName>
        <fullName evidence="12">Branched-chain amino acid ABC transporter permease</fullName>
    </recommendedName>
</protein>
<feature type="transmembrane region" description="Helical" evidence="9">
    <location>
        <begin position="128"/>
        <end position="156"/>
    </location>
</feature>
<comment type="caution">
    <text evidence="10">The sequence shown here is derived from an EMBL/GenBank/DDBJ whole genome shotgun (WGS) entry which is preliminary data.</text>
</comment>
<feature type="transmembrane region" description="Helical" evidence="9">
    <location>
        <begin position="218"/>
        <end position="246"/>
    </location>
</feature>
<comment type="subcellular location">
    <subcellularLocation>
        <location evidence="1">Cell membrane</location>
        <topology evidence="1">Multi-pass membrane protein</topology>
    </subcellularLocation>
</comment>
<keyword evidence="6 9" id="KW-1133">Transmembrane helix</keyword>
<feature type="transmembrane region" description="Helical" evidence="9">
    <location>
        <begin position="47"/>
        <end position="77"/>
    </location>
</feature>
<evidence type="ECO:0000313" key="11">
    <source>
        <dbReference type="Proteomes" id="UP000231987"/>
    </source>
</evidence>
<dbReference type="PANTHER" id="PTHR11795:SF445">
    <property type="entry name" value="AMINO ACID ABC TRANSPORTER PERMEASE PROTEIN"/>
    <property type="match status" value="1"/>
</dbReference>
<dbReference type="CDD" id="cd06582">
    <property type="entry name" value="TM_PBP1_LivH_like"/>
    <property type="match status" value="1"/>
</dbReference>
<evidence type="ECO:0008006" key="12">
    <source>
        <dbReference type="Google" id="ProtNLM"/>
    </source>
</evidence>
<evidence type="ECO:0000256" key="7">
    <source>
        <dbReference type="ARBA" id="ARBA00023136"/>
    </source>
</evidence>
<keyword evidence="7 9" id="KW-0472">Membrane</keyword>
<proteinExistence type="inferred from homology"/>
<evidence type="ECO:0000256" key="4">
    <source>
        <dbReference type="ARBA" id="ARBA00022692"/>
    </source>
</evidence>
<keyword evidence="5" id="KW-0029">Amino-acid transport</keyword>
<dbReference type="AlphaFoldDB" id="A0A2J0YTG1"/>
<dbReference type="PANTHER" id="PTHR11795">
    <property type="entry name" value="BRANCHED-CHAIN AMINO ACID TRANSPORT SYSTEM PERMEASE PROTEIN LIVH"/>
    <property type="match status" value="1"/>
</dbReference>
<comment type="similarity">
    <text evidence="8">Belongs to the binding-protein-dependent transport system permease family. LivHM subfamily.</text>
</comment>
<evidence type="ECO:0000256" key="5">
    <source>
        <dbReference type="ARBA" id="ARBA00022970"/>
    </source>
</evidence>
<feature type="transmembrane region" description="Helical" evidence="9">
    <location>
        <begin position="185"/>
        <end position="206"/>
    </location>
</feature>
<evidence type="ECO:0000256" key="2">
    <source>
        <dbReference type="ARBA" id="ARBA00022448"/>
    </source>
</evidence>
<evidence type="ECO:0000256" key="3">
    <source>
        <dbReference type="ARBA" id="ARBA00022475"/>
    </source>
</evidence>
<dbReference type="Proteomes" id="UP000231987">
    <property type="component" value="Unassembled WGS sequence"/>
</dbReference>
<accession>A0A2J0YTG1</accession>
<dbReference type="RefSeq" id="WP_100674934.1">
    <property type="nucleotide sequence ID" value="NZ_NJGD01000032.1"/>
</dbReference>
<name>A0A2J0YTG1_RHIML</name>
<gene>
    <name evidence="10" type="ORF">CEJ86_31675</name>
</gene>